<keyword evidence="3" id="KW-0064">Aspartyl protease</keyword>
<organism evidence="9 10">
    <name type="scientific">Plakobranchus ocellatus</name>
    <dbReference type="NCBI Taxonomy" id="259542"/>
    <lineage>
        <taxon>Eukaryota</taxon>
        <taxon>Metazoa</taxon>
        <taxon>Spiralia</taxon>
        <taxon>Lophotrochozoa</taxon>
        <taxon>Mollusca</taxon>
        <taxon>Gastropoda</taxon>
        <taxon>Heterobranchia</taxon>
        <taxon>Euthyneura</taxon>
        <taxon>Panpulmonata</taxon>
        <taxon>Sacoglossa</taxon>
        <taxon>Placobranchoidea</taxon>
        <taxon>Plakobranchidae</taxon>
        <taxon>Plakobranchus</taxon>
    </lineage>
</organism>
<sequence>MHVSPAVFLAITMVSSCAGVVLNFPVNRANRLRATFKSFQPRQRPYRPHASTREVKELKPTPEQPAVSRRDIKLTNFNNNMVYGTIAVGTPGQELNIVFDTGPGPMWILSSHGRTHLNWENHRKYNNDSSSTYRNKHKSFAMKYDFGILGGYIGQDCVAVAGLTVENQQFGEAVVVDLDMLAKTDIDGIVGLGFRNMTRGVETNLLDNMVSQGLLPAPVFSFYLSREEEEEDGHGSTLTLGGANPDFFRGNFKFANLTAPDRWQFKMDRVQLPNGADTFGESGCEAEVVSTSSAILGPYTDVYYLNTKLGAKQILAPGPYMYEFDCSKVDWLPDVEFILNGEKLALSSKDYVIKMEKDGTIVCYSAFKGRIAYEESEEKLWTLGQVFMRGFYTYFDKGNHRIGFAKARR</sequence>
<evidence type="ECO:0000256" key="4">
    <source>
        <dbReference type="ARBA" id="ARBA00022801"/>
    </source>
</evidence>
<dbReference type="AlphaFoldDB" id="A0AAV4CY10"/>
<dbReference type="FunFam" id="2.40.70.10:FF:000115">
    <property type="entry name" value="Lysosomal aspartic protease"/>
    <property type="match status" value="1"/>
</dbReference>
<dbReference type="PROSITE" id="PS51767">
    <property type="entry name" value="PEPTIDASE_A1"/>
    <property type="match status" value="1"/>
</dbReference>
<evidence type="ECO:0000259" key="8">
    <source>
        <dbReference type="PROSITE" id="PS51767"/>
    </source>
</evidence>
<evidence type="ECO:0000256" key="7">
    <source>
        <dbReference type="SAM" id="SignalP"/>
    </source>
</evidence>
<comment type="caution">
    <text evidence="9">The sequence shown here is derived from an EMBL/GenBank/DDBJ whole genome shotgun (WGS) entry which is preliminary data.</text>
</comment>
<evidence type="ECO:0000313" key="9">
    <source>
        <dbReference type="EMBL" id="GFO36819.1"/>
    </source>
</evidence>
<feature type="compositionally biased region" description="Basic and acidic residues" evidence="6">
    <location>
        <begin position="51"/>
        <end position="60"/>
    </location>
</feature>
<keyword evidence="4" id="KW-0378">Hydrolase</keyword>
<gene>
    <name evidence="9" type="ORF">PoB_006332400</name>
</gene>
<dbReference type="InterPro" id="IPR001461">
    <property type="entry name" value="Aspartic_peptidase_A1"/>
</dbReference>
<dbReference type="Gene3D" id="2.40.70.10">
    <property type="entry name" value="Acid Proteases"/>
    <property type="match status" value="2"/>
</dbReference>
<dbReference type="SUPFAM" id="SSF50630">
    <property type="entry name" value="Acid proteases"/>
    <property type="match status" value="1"/>
</dbReference>
<comment type="similarity">
    <text evidence="1">Belongs to the peptidase A1 family.</text>
</comment>
<feature type="chain" id="PRO_5043853611" evidence="7">
    <location>
        <begin position="20"/>
        <end position="409"/>
    </location>
</feature>
<dbReference type="PANTHER" id="PTHR47966:SF51">
    <property type="entry name" value="BETA-SITE APP-CLEAVING ENZYME, ISOFORM A-RELATED"/>
    <property type="match status" value="1"/>
</dbReference>
<dbReference type="PRINTS" id="PR00792">
    <property type="entry name" value="PEPSIN"/>
</dbReference>
<dbReference type="PANTHER" id="PTHR47966">
    <property type="entry name" value="BETA-SITE APP-CLEAVING ENZYME, ISOFORM A-RELATED"/>
    <property type="match status" value="1"/>
</dbReference>
<dbReference type="InterPro" id="IPR021109">
    <property type="entry name" value="Peptidase_aspartic_dom_sf"/>
</dbReference>
<dbReference type="Pfam" id="PF00026">
    <property type="entry name" value="Asp"/>
    <property type="match status" value="1"/>
</dbReference>
<protein>
    <submittedName>
        <fullName evidence="9">Cathepsin d</fullName>
    </submittedName>
</protein>
<dbReference type="Proteomes" id="UP000735302">
    <property type="component" value="Unassembled WGS sequence"/>
</dbReference>
<evidence type="ECO:0000256" key="5">
    <source>
        <dbReference type="PIRSR" id="PIRSR601461-2"/>
    </source>
</evidence>
<dbReference type="GO" id="GO:0004190">
    <property type="term" value="F:aspartic-type endopeptidase activity"/>
    <property type="evidence" value="ECO:0007669"/>
    <property type="project" value="UniProtKB-KW"/>
</dbReference>
<reference evidence="9 10" key="1">
    <citation type="journal article" date="2021" name="Elife">
        <title>Chloroplast acquisition without the gene transfer in kleptoplastic sea slugs, Plakobranchus ocellatus.</title>
        <authorList>
            <person name="Maeda T."/>
            <person name="Takahashi S."/>
            <person name="Yoshida T."/>
            <person name="Shimamura S."/>
            <person name="Takaki Y."/>
            <person name="Nagai Y."/>
            <person name="Toyoda A."/>
            <person name="Suzuki Y."/>
            <person name="Arimoto A."/>
            <person name="Ishii H."/>
            <person name="Satoh N."/>
            <person name="Nishiyama T."/>
            <person name="Hasebe M."/>
            <person name="Maruyama T."/>
            <person name="Minagawa J."/>
            <person name="Obokata J."/>
            <person name="Shigenobu S."/>
        </authorList>
    </citation>
    <scope>NUCLEOTIDE SEQUENCE [LARGE SCALE GENOMIC DNA]</scope>
</reference>
<proteinExistence type="inferred from homology"/>
<keyword evidence="2" id="KW-0645">Protease</keyword>
<evidence type="ECO:0000313" key="10">
    <source>
        <dbReference type="Proteomes" id="UP000735302"/>
    </source>
</evidence>
<accession>A0AAV4CY10</accession>
<keyword evidence="10" id="KW-1185">Reference proteome</keyword>
<evidence type="ECO:0000256" key="2">
    <source>
        <dbReference type="ARBA" id="ARBA00022670"/>
    </source>
</evidence>
<feature type="signal peptide" evidence="7">
    <location>
        <begin position="1"/>
        <end position="19"/>
    </location>
</feature>
<feature type="disulfide bond" evidence="5">
    <location>
        <begin position="326"/>
        <end position="363"/>
    </location>
</feature>
<feature type="domain" description="Peptidase A1" evidence="8">
    <location>
        <begin position="82"/>
        <end position="405"/>
    </location>
</feature>
<dbReference type="GO" id="GO:0006508">
    <property type="term" value="P:proteolysis"/>
    <property type="evidence" value="ECO:0007669"/>
    <property type="project" value="UniProtKB-KW"/>
</dbReference>
<name>A0AAV4CY10_9GAST</name>
<dbReference type="Gene3D" id="2.60.40.1960">
    <property type="match status" value="1"/>
</dbReference>
<dbReference type="InterPro" id="IPR033121">
    <property type="entry name" value="PEPTIDASE_A1"/>
</dbReference>
<feature type="region of interest" description="Disordered" evidence="6">
    <location>
        <begin position="40"/>
        <end position="64"/>
    </location>
</feature>
<dbReference type="EMBL" id="BLXT01007141">
    <property type="protein sequence ID" value="GFO36819.1"/>
    <property type="molecule type" value="Genomic_DNA"/>
</dbReference>
<keyword evidence="5" id="KW-1015">Disulfide bond</keyword>
<evidence type="ECO:0000256" key="1">
    <source>
        <dbReference type="ARBA" id="ARBA00007447"/>
    </source>
</evidence>
<evidence type="ECO:0000256" key="3">
    <source>
        <dbReference type="ARBA" id="ARBA00022750"/>
    </source>
</evidence>
<evidence type="ECO:0000256" key="6">
    <source>
        <dbReference type="SAM" id="MobiDB-lite"/>
    </source>
</evidence>
<keyword evidence="7" id="KW-0732">Signal</keyword>